<dbReference type="EMBL" id="JAIWYP010000002">
    <property type="protein sequence ID" value="KAH3869495.1"/>
    <property type="molecule type" value="Genomic_DNA"/>
</dbReference>
<keyword evidence="2" id="KW-1185">Reference proteome</keyword>
<sequence>MDNLLAEIRQTNAEVKTELATAKIAMQMTQSDMKSILDDAIQGGLLNISNALSSMTTNTSMAIQQMEKETKIMKGKL</sequence>
<evidence type="ECO:0000313" key="1">
    <source>
        <dbReference type="EMBL" id="KAH3869495.1"/>
    </source>
</evidence>
<reference evidence="1" key="1">
    <citation type="journal article" date="2019" name="bioRxiv">
        <title>The Genome of the Zebra Mussel, Dreissena polymorpha: A Resource for Invasive Species Research.</title>
        <authorList>
            <person name="McCartney M.A."/>
            <person name="Auch B."/>
            <person name="Kono T."/>
            <person name="Mallez S."/>
            <person name="Zhang Y."/>
            <person name="Obille A."/>
            <person name="Becker A."/>
            <person name="Abrahante J.E."/>
            <person name="Garbe J."/>
            <person name="Badalamenti J.P."/>
            <person name="Herman A."/>
            <person name="Mangelson H."/>
            <person name="Liachko I."/>
            <person name="Sullivan S."/>
            <person name="Sone E.D."/>
            <person name="Koren S."/>
            <person name="Silverstein K.A.T."/>
            <person name="Beckman K.B."/>
            <person name="Gohl D.M."/>
        </authorList>
    </citation>
    <scope>NUCLEOTIDE SEQUENCE</scope>
    <source>
        <strain evidence="1">Duluth1</strain>
        <tissue evidence="1">Whole animal</tissue>
    </source>
</reference>
<comment type="caution">
    <text evidence="1">The sequence shown here is derived from an EMBL/GenBank/DDBJ whole genome shotgun (WGS) entry which is preliminary data.</text>
</comment>
<protein>
    <submittedName>
        <fullName evidence="1">Uncharacterized protein</fullName>
    </submittedName>
</protein>
<name>A0A9D4M2A8_DREPO</name>
<evidence type="ECO:0000313" key="2">
    <source>
        <dbReference type="Proteomes" id="UP000828390"/>
    </source>
</evidence>
<organism evidence="1 2">
    <name type="scientific">Dreissena polymorpha</name>
    <name type="common">Zebra mussel</name>
    <name type="synonym">Mytilus polymorpha</name>
    <dbReference type="NCBI Taxonomy" id="45954"/>
    <lineage>
        <taxon>Eukaryota</taxon>
        <taxon>Metazoa</taxon>
        <taxon>Spiralia</taxon>
        <taxon>Lophotrochozoa</taxon>
        <taxon>Mollusca</taxon>
        <taxon>Bivalvia</taxon>
        <taxon>Autobranchia</taxon>
        <taxon>Heteroconchia</taxon>
        <taxon>Euheterodonta</taxon>
        <taxon>Imparidentia</taxon>
        <taxon>Neoheterodontei</taxon>
        <taxon>Myida</taxon>
        <taxon>Dreissenoidea</taxon>
        <taxon>Dreissenidae</taxon>
        <taxon>Dreissena</taxon>
    </lineage>
</organism>
<gene>
    <name evidence="1" type="ORF">DPMN_032664</name>
</gene>
<dbReference type="AlphaFoldDB" id="A0A9D4M2A8"/>
<dbReference type="Proteomes" id="UP000828390">
    <property type="component" value="Unassembled WGS sequence"/>
</dbReference>
<accession>A0A9D4M2A8</accession>
<proteinExistence type="predicted"/>
<reference evidence="1" key="2">
    <citation type="submission" date="2020-11" db="EMBL/GenBank/DDBJ databases">
        <authorList>
            <person name="McCartney M.A."/>
            <person name="Auch B."/>
            <person name="Kono T."/>
            <person name="Mallez S."/>
            <person name="Becker A."/>
            <person name="Gohl D.M."/>
            <person name="Silverstein K.A.T."/>
            <person name="Koren S."/>
            <person name="Bechman K.B."/>
            <person name="Herman A."/>
            <person name="Abrahante J.E."/>
            <person name="Garbe J."/>
        </authorList>
    </citation>
    <scope>NUCLEOTIDE SEQUENCE</scope>
    <source>
        <strain evidence="1">Duluth1</strain>
        <tissue evidence="1">Whole animal</tissue>
    </source>
</reference>